<feature type="region of interest" description="Disordered" evidence="1">
    <location>
        <begin position="13"/>
        <end position="77"/>
    </location>
</feature>
<reference evidence="2" key="1">
    <citation type="submission" date="2023-06" db="EMBL/GenBank/DDBJ databases">
        <title>Conoideocrella luteorostrata (Hypocreales: Clavicipitaceae), a potential biocontrol fungus for elongate hemlock scale in United States Christmas tree production areas.</title>
        <authorList>
            <person name="Barrett H."/>
            <person name="Lovett B."/>
            <person name="Macias A.M."/>
            <person name="Stajich J.E."/>
            <person name="Kasson M.T."/>
        </authorList>
    </citation>
    <scope>NUCLEOTIDE SEQUENCE</scope>
    <source>
        <strain evidence="2">ARSEF 14590</strain>
    </source>
</reference>
<dbReference type="EMBL" id="JASWJB010000065">
    <property type="protein sequence ID" value="KAK2602004.1"/>
    <property type="molecule type" value="Genomic_DNA"/>
</dbReference>
<name>A0AAJ0CUD6_9HYPO</name>
<feature type="compositionally biased region" description="Polar residues" evidence="1">
    <location>
        <begin position="21"/>
        <end position="35"/>
    </location>
</feature>
<keyword evidence="3" id="KW-1185">Reference proteome</keyword>
<evidence type="ECO:0000313" key="3">
    <source>
        <dbReference type="Proteomes" id="UP001251528"/>
    </source>
</evidence>
<dbReference type="Proteomes" id="UP001251528">
    <property type="component" value="Unassembled WGS sequence"/>
</dbReference>
<organism evidence="2 3">
    <name type="scientific">Conoideocrella luteorostrata</name>
    <dbReference type="NCBI Taxonomy" id="1105319"/>
    <lineage>
        <taxon>Eukaryota</taxon>
        <taxon>Fungi</taxon>
        <taxon>Dikarya</taxon>
        <taxon>Ascomycota</taxon>
        <taxon>Pezizomycotina</taxon>
        <taxon>Sordariomycetes</taxon>
        <taxon>Hypocreomycetidae</taxon>
        <taxon>Hypocreales</taxon>
        <taxon>Clavicipitaceae</taxon>
        <taxon>Conoideocrella</taxon>
    </lineage>
</organism>
<protein>
    <submittedName>
        <fullName evidence="2">Uncharacterized protein</fullName>
    </submittedName>
</protein>
<accession>A0AAJ0CUD6</accession>
<gene>
    <name evidence="2" type="ORF">QQS21_004430</name>
</gene>
<evidence type="ECO:0000313" key="2">
    <source>
        <dbReference type="EMBL" id="KAK2602004.1"/>
    </source>
</evidence>
<evidence type="ECO:0000256" key="1">
    <source>
        <dbReference type="SAM" id="MobiDB-lite"/>
    </source>
</evidence>
<dbReference type="AlphaFoldDB" id="A0AAJ0CUD6"/>
<sequence>MALLRSTRITISSLLNPEPTTPSLPSSAGSGSFQSPGPIGALVETPSSATILNGRLSPSSSDDEEEPEPQASSQRVRCPRCLKSISKGSIADHRKTHYLNGGSQGVATSRKNGCYRCRRGGHRCIVAKTPRHKALKTLRCLECLANKECCSFAEVYKHLDINTLSEHPAAQQVMPTPLLGL</sequence>
<comment type="caution">
    <text evidence="2">The sequence shown here is derived from an EMBL/GenBank/DDBJ whole genome shotgun (WGS) entry which is preliminary data.</text>
</comment>
<proteinExistence type="predicted"/>